<organism evidence="2">
    <name type="scientific">Pseudomonas phage HRDY3</name>
    <dbReference type="NCBI Taxonomy" id="3236930"/>
    <lineage>
        <taxon>Viruses</taxon>
    </lineage>
</organism>
<keyword evidence="1" id="KW-0175">Coiled coil</keyword>
<dbReference type="Gene3D" id="3.40.50.300">
    <property type="entry name" value="P-loop containing nucleotide triphosphate hydrolases"/>
    <property type="match status" value="2"/>
</dbReference>
<sequence>MINITGSRFGGIVSYKKGEFDFTNNCGLTTVSGHNRDSLISKNQNNGAGKSLLFSMLPNVAFEQTPMADTRKKNRIHSKGSFIEFDVENLGHKWTIRQQGNGYKIFRDGTDLEVRGQANQREQIAKIIPLTPEEWYSYVHLQSQKKLEFLYGTPRARMTYISDVWRLDQFDVLRRFFEKKIDEVKVAQNKSDAFSHQLMNINDALNKNGWNKKLDKELAEAKEIVKTQSKKVTKLQTQRQELKSLAKQVEFYTTTKQKLDKLKGKIRWDLADLKEQYQLHQQAEKHAEEMEEYDRRTKKLVRKLEELGDTSGGGKASKKKIKELRAELAKLEEDDRRLEKVRDKHDAAVRELENLDDHVDPDLRKFLSKCNKEKVDPMEALKEEYAEAKSTMKLADLLHDHDGGNCPTCQQSINLKDLEKTIASAKKRRGKAHSMIHALEIRITKEENTNIIKQLKFDDRSFYKARKRIKTIRAELVTLEEQMENAVRYDEIMAQMQELKKPKAPKRAPVVSMEKIEQQKEYHDEVKRLKLRLAEFDEVPEDDNILKRLAEVETKLAKVEKKYAKAHKVTVRYSSLRAEFKLLTKQREETSAKIEEFAPLIKKLARFKVLVKAYSNKGLKLNAMHEIVYGLQQNYNKYAQLIFAEPFKFHVEAKEDGVHIIVDRGQGNVSDVRELSGAESDSFRLLHFLACVIMAKDDRRVNLAILDEPDAHMDPATTQLFVERYVPFLRKLVPHVFIITQKGKHLHPECSYVTVEKFKGVSNVRYDA</sequence>
<reference evidence="2" key="1">
    <citation type="submission" date="2024-07" db="EMBL/GenBank/DDBJ databases">
        <authorList>
            <person name="Bringhurst R.M."/>
            <person name="Homer T.E."/>
        </authorList>
    </citation>
    <scope>NUCLEOTIDE SEQUENCE</scope>
</reference>
<evidence type="ECO:0000313" key="2">
    <source>
        <dbReference type="EMBL" id="XDJ15175.1"/>
    </source>
</evidence>
<keyword evidence="2" id="KW-0255">Endonuclease</keyword>
<dbReference type="InterPro" id="IPR027417">
    <property type="entry name" value="P-loop_NTPase"/>
</dbReference>
<feature type="coiled-coil region" evidence="1">
    <location>
        <begin position="542"/>
        <end position="569"/>
    </location>
</feature>
<evidence type="ECO:0000256" key="1">
    <source>
        <dbReference type="SAM" id="Coils"/>
    </source>
</evidence>
<dbReference type="GO" id="GO:0004519">
    <property type="term" value="F:endonuclease activity"/>
    <property type="evidence" value="ECO:0007669"/>
    <property type="project" value="UniProtKB-KW"/>
</dbReference>
<dbReference type="SUPFAM" id="SSF52540">
    <property type="entry name" value="P-loop containing nucleoside triphosphate hydrolases"/>
    <property type="match status" value="2"/>
</dbReference>
<dbReference type="PANTHER" id="PTHR32114">
    <property type="entry name" value="ABC TRANSPORTER ABCH.3"/>
    <property type="match status" value="1"/>
</dbReference>
<dbReference type="EMBL" id="PQ015379">
    <property type="protein sequence ID" value="XDJ15175.1"/>
    <property type="molecule type" value="Genomic_DNA"/>
</dbReference>
<proteinExistence type="predicted"/>
<dbReference type="PANTHER" id="PTHR32114:SF2">
    <property type="entry name" value="ABC TRANSPORTER ABCH.3"/>
    <property type="match status" value="1"/>
</dbReference>
<feature type="coiled-coil region" evidence="1">
    <location>
        <begin position="469"/>
        <end position="499"/>
    </location>
</feature>
<name>A0AB39CEB6_9VIRU</name>
<keyword evidence="2" id="KW-0540">Nuclease</keyword>
<accession>A0AB39CEB6</accession>
<keyword evidence="2" id="KW-0378">Hydrolase</keyword>
<protein>
    <submittedName>
        <fullName evidence="2">SbcC-like subunit of palindrome specific endonuclease</fullName>
    </submittedName>
</protein>
<feature type="coiled-coil region" evidence="1">
    <location>
        <begin position="211"/>
        <end position="398"/>
    </location>
</feature>